<keyword evidence="11" id="KW-0961">Cell wall biogenesis/degradation</keyword>
<evidence type="ECO:0000256" key="12">
    <source>
        <dbReference type="ARBA" id="ARBA00048493"/>
    </source>
</evidence>
<proteinExistence type="predicted"/>
<dbReference type="PANTHER" id="PTHR43584">
    <property type="entry name" value="NUCLEOTIDYL TRANSFERASE"/>
    <property type="match status" value="1"/>
</dbReference>
<evidence type="ECO:0000256" key="9">
    <source>
        <dbReference type="ARBA" id="ARBA00022984"/>
    </source>
</evidence>
<evidence type="ECO:0000256" key="10">
    <source>
        <dbReference type="ARBA" id="ARBA00023315"/>
    </source>
</evidence>
<evidence type="ECO:0000313" key="15">
    <source>
        <dbReference type="Proteomes" id="UP001174909"/>
    </source>
</evidence>
<keyword evidence="9" id="KW-0573">Peptidoglycan synthesis</keyword>
<keyword evidence="8" id="KW-0133">Cell shape</keyword>
<keyword evidence="5" id="KW-0548">Nucleotidyltransferase</keyword>
<dbReference type="InterPro" id="IPR011004">
    <property type="entry name" value="Trimer_LpxA-like_sf"/>
</dbReference>
<sequence>MADGVTLIDPPSTFVDATVQVGMDTLLQPGVIVQGTTRIGVGCDIGPNAVIKDSIIGDECRIQGSIIEGSSLAHRVQVGPYCHLRPGTRLEEDVHIGNYVEVKETAVGRGTKVGHFSYLGDAEIGGWREHRSGYRYL</sequence>
<evidence type="ECO:0000256" key="4">
    <source>
        <dbReference type="ARBA" id="ARBA00022679"/>
    </source>
</evidence>
<comment type="cofactor">
    <cofactor evidence="1">
        <name>Mg(2+)</name>
        <dbReference type="ChEBI" id="CHEBI:18420"/>
    </cofactor>
</comment>
<dbReference type="GO" id="GO:0046872">
    <property type="term" value="F:metal ion binding"/>
    <property type="evidence" value="ECO:0007669"/>
    <property type="project" value="UniProtKB-KW"/>
</dbReference>
<keyword evidence="3" id="KW-0963">Cytoplasm</keyword>
<evidence type="ECO:0000256" key="5">
    <source>
        <dbReference type="ARBA" id="ARBA00022695"/>
    </source>
</evidence>
<organism evidence="14 15">
    <name type="scientific">Geodia barretti</name>
    <name type="common">Barrett's horny sponge</name>
    <dbReference type="NCBI Taxonomy" id="519541"/>
    <lineage>
        <taxon>Eukaryota</taxon>
        <taxon>Metazoa</taxon>
        <taxon>Porifera</taxon>
        <taxon>Demospongiae</taxon>
        <taxon>Heteroscleromorpha</taxon>
        <taxon>Tetractinellida</taxon>
        <taxon>Astrophorina</taxon>
        <taxon>Geodiidae</taxon>
        <taxon>Geodia</taxon>
    </lineage>
</organism>
<keyword evidence="10" id="KW-0012">Acyltransferase</keyword>
<dbReference type="GO" id="GO:0071555">
    <property type="term" value="P:cell wall organization"/>
    <property type="evidence" value="ECO:0007669"/>
    <property type="project" value="UniProtKB-KW"/>
</dbReference>
<dbReference type="AlphaFoldDB" id="A0AA35WKA4"/>
<accession>A0AA35WKA4</accession>
<gene>
    <name evidence="14" type="ORF">GBAR_LOCUS10627</name>
</gene>
<evidence type="ECO:0000256" key="6">
    <source>
        <dbReference type="ARBA" id="ARBA00022723"/>
    </source>
</evidence>
<feature type="domain" description="Glucose-1-phosphate adenylyltransferase/Bifunctional protein GlmU-like C-terminal hexapeptide" evidence="13">
    <location>
        <begin position="48"/>
        <end position="116"/>
    </location>
</feature>
<reference evidence="14" key="1">
    <citation type="submission" date="2023-03" db="EMBL/GenBank/DDBJ databases">
        <authorList>
            <person name="Steffen K."/>
            <person name="Cardenas P."/>
        </authorList>
    </citation>
    <scope>NUCLEOTIDE SEQUENCE</scope>
</reference>
<comment type="catalytic activity">
    <reaction evidence="12">
        <text>N-acetyl-alpha-D-glucosamine 1-phosphate + UTP + H(+) = UDP-N-acetyl-alpha-D-glucosamine + diphosphate</text>
        <dbReference type="Rhea" id="RHEA:13509"/>
        <dbReference type="ChEBI" id="CHEBI:15378"/>
        <dbReference type="ChEBI" id="CHEBI:33019"/>
        <dbReference type="ChEBI" id="CHEBI:46398"/>
        <dbReference type="ChEBI" id="CHEBI:57705"/>
        <dbReference type="ChEBI" id="CHEBI:57776"/>
        <dbReference type="EC" id="2.7.7.23"/>
    </reaction>
</comment>
<name>A0AA35WKA4_GEOBA</name>
<evidence type="ECO:0000259" key="13">
    <source>
        <dbReference type="Pfam" id="PF24894"/>
    </source>
</evidence>
<dbReference type="GO" id="GO:0003977">
    <property type="term" value="F:UDP-N-acetylglucosamine diphosphorylase activity"/>
    <property type="evidence" value="ECO:0007669"/>
    <property type="project" value="UniProtKB-EC"/>
</dbReference>
<keyword evidence="7" id="KW-0460">Magnesium</keyword>
<evidence type="ECO:0000256" key="3">
    <source>
        <dbReference type="ARBA" id="ARBA00022490"/>
    </source>
</evidence>
<evidence type="ECO:0000256" key="1">
    <source>
        <dbReference type="ARBA" id="ARBA00001946"/>
    </source>
</evidence>
<keyword evidence="4" id="KW-0808">Transferase</keyword>
<dbReference type="SUPFAM" id="SSF51161">
    <property type="entry name" value="Trimeric LpxA-like enzymes"/>
    <property type="match status" value="1"/>
</dbReference>
<dbReference type="Proteomes" id="UP001174909">
    <property type="component" value="Unassembled WGS sequence"/>
</dbReference>
<dbReference type="GO" id="GO:0008360">
    <property type="term" value="P:regulation of cell shape"/>
    <property type="evidence" value="ECO:0007669"/>
    <property type="project" value="UniProtKB-KW"/>
</dbReference>
<protein>
    <recommendedName>
        <fullName evidence="2">UDP-N-acetylglucosamine diphosphorylase</fullName>
        <ecNumber evidence="2">2.7.7.23</ecNumber>
    </recommendedName>
</protein>
<evidence type="ECO:0000256" key="7">
    <source>
        <dbReference type="ARBA" id="ARBA00022842"/>
    </source>
</evidence>
<dbReference type="InterPro" id="IPR050065">
    <property type="entry name" value="GlmU-like"/>
</dbReference>
<evidence type="ECO:0000313" key="14">
    <source>
        <dbReference type="EMBL" id="CAI8017515.1"/>
    </source>
</evidence>
<evidence type="ECO:0000256" key="8">
    <source>
        <dbReference type="ARBA" id="ARBA00022960"/>
    </source>
</evidence>
<dbReference type="GO" id="GO:0016746">
    <property type="term" value="F:acyltransferase activity"/>
    <property type="evidence" value="ECO:0007669"/>
    <property type="project" value="UniProtKB-KW"/>
</dbReference>
<keyword evidence="15" id="KW-1185">Reference proteome</keyword>
<dbReference type="InterPro" id="IPR056818">
    <property type="entry name" value="GlmU/GlgC-like_hexapep"/>
</dbReference>
<comment type="caution">
    <text evidence="14">The sequence shown here is derived from an EMBL/GenBank/DDBJ whole genome shotgun (WGS) entry which is preliminary data.</text>
</comment>
<keyword evidence="6" id="KW-0479">Metal-binding</keyword>
<dbReference type="Pfam" id="PF24894">
    <property type="entry name" value="Hexapep_GlmU"/>
    <property type="match status" value="1"/>
</dbReference>
<dbReference type="EC" id="2.7.7.23" evidence="2"/>
<dbReference type="EMBL" id="CASHTH010001638">
    <property type="protein sequence ID" value="CAI8017515.1"/>
    <property type="molecule type" value="Genomic_DNA"/>
</dbReference>
<dbReference type="Gene3D" id="2.160.10.10">
    <property type="entry name" value="Hexapeptide repeat proteins"/>
    <property type="match status" value="1"/>
</dbReference>
<dbReference type="PANTHER" id="PTHR43584:SF3">
    <property type="entry name" value="BIFUNCTIONAL PROTEIN GLMU"/>
    <property type="match status" value="1"/>
</dbReference>
<evidence type="ECO:0000256" key="2">
    <source>
        <dbReference type="ARBA" id="ARBA00012457"/>
    </source>
</evidence>
<evidence type="ECO:0000256" key="11">
    <source>
        <dbReference type="ARBA" id="ARBA00023316"/>
    </source>
</evidence>